<organism evidence="1 2">
    <name type="scientific">Sphingomonas spermidinifaciens</name>
    <dbReference type="NCBI Taxonomy" id="1141889"/>
    <lineage>
        <taxon>Bacteria</taxon>
        <taxon>Pseudomonadati</taxon>
        <taxon>Pseudomonadota</taxon>
        <taxon>Alphaproteobacteria</taxon>
        <taxon>Sphingomonadales</taxon>
        <taxon>Sphingomonadaceae</taxon>
        <taxon>Sphingomonas</taxon>
    </lineage>
</organism>
<evidence type="ECO:0000313" key="1">
    <source>
        <dbReference type="EMBL" id="PCD03368.1"/>
    </source>
</evidence>
<reference evidence="1 2" key="1">
    <citation type="submission" date="2017-09" db="EMBL/GenBank/DDBJ databases">
        <title>Sphingomonas spermidinifaciens 9NM-10, whole genome shotgun sequence.</title>
        <authorList>
            <person name="Feng G."/>
            <person name="Zhu H."/>
        </authorList>
    </citation>
    <scope>NUCLEOTIDE SEQUENCE [LARGE SCALE GENOMIC DNA]</scope>
    <source>
        <strain evidence="1 2">9NM-10</strain>
    </source>
</reference>
<protein>
    <submittedName>
        <fullName evidence="1">Uncharacterized protein</fullName>
    </submittedName>
</protein>
<evidence type="ECO:0000313" key="2">
    <source>
        <dbReference type="Proteomes" id="UP000218366"/>
    </source>
</evidence>
<sequence>MSTSLPARAKALRERLVVLDRLGANVEETGLLEDLRSDLALPAAELSRALDQRALLFGSGIETPEPSSLETARKRAAALLGRFTAERKAAALKKGTGWANLLKEIKAASTDVSASVVRAWKGYRQTVFTGEAPALVKGRIAFTPTNNAAFKTYEQLHQAFRAEFDKFPADQAAIERVKALAARLTETAKAFDFDVPADVKRFLEAIQSGGAKLDLLTEAVREWLNANDAFDNYRIVPRSADGSR</sequence>
<dbReference type="AlphaFoldDB" id="A0A2A4B6H0"/>
<proteinExistence type="predicted"/>
<keyword evidence="2" id="KW-1185">Reference proteome</keyword>
<name>A0A2A4B6H0_9SPHN</name>
<gene>
    <name evidence="1" type="ORF">COC42_02950</name>
</gene>
<dbReference type="EMBL" id="NWMW01000001">
    <property type="protein sequence ID" value="PCD03368.1"/>
    <property type="molecule type" value="Genomic_DNA"/>
</dbReference>
<dbReference type="RefSeq" id="WP_096341768.1">
    <property type="nucleotide sequence ID" value="NZ_NWMW01000001.1"/>
</dbReference>
<dbReference type="Proteomes" id="UP000218366">
    <property type="component" value="Unassembled WGS sequence"/>
</dbReference>
<comment type="caution">
    <text evidence="1">The sequence shown here is derived from an EMBL/GenBank/DDBJ whole genome shotgun (WGS) entry which is preliminary data.</text>
</comment>
<accession>A0A2A4B6H0</accession>
<dbReference type="OrthoDB" id="7577767at2"/>